<dbReference type="InterPro" id="IPR050922">
    <property type="entry name" value="LytR/CpsA/Psr_CW_biosynth"/>
</dbReference>
<organism evidence="3 4">
    <name type="scientific">Pseudonocardia yunnanensis</name>
    <dbReference type="NCBI Taxonomy" id="58107"/>
    <lineage>
        <taxon>Bacteria</taxon>
        <taxon>Bacillati</taxon>
        <taxon>Actinomycetota</taxon>
        <taxon>Actinomycetes</taxon>
        <taxon>Pseudonocardiales</taxon>
        <taxon>Pseudonocardiaceae</taxon>
        <taxon>Pseudonocardia</taxon>
    </lineage>
</organism>
<dbReference type="Proteomes" id="UP001597114">
    <property type="component" value="Unassembled WGS sequence"/>
</dbReference>
<keyword evidence="4" id="KW-1185">Reference proteome</keyword>
<comment type="caution">
    <text evidence="3">The sequence shown here is derived from an EMBL/GenBank/DDBJ whole genome shotgun (WGS) entry which is preliminary data.</text>
</comment>
<evidence type="ECO:0000259" key="2">
    <source>
        <dbReference type="Pfam" id="PF03816"/>
    </source>
</evidence>
<name>A0ABW4F5P4_9PSEU</name>
<evidence type="ECO:0000256" key="1">
    <source>
        <dbReference type="ARBA" id="ARBA00006068"/>
    </source>
</evidence>
<proteinExistence type="inferred from homology"/>
<dbReference type="PANTHER" id="PTHR33392:SF6">
    <property type="entry name" value="POLYISOPRENYL-TEICHOIC ACID--PEPTIDOGLYCAN TEICHOIC ACID TRANSFERASE TAGU"/>
    <property type="match status" value="1"/>
</dbReference>
<evidence type="ECO:0000313" key="4">
    <source>
        <dbReference type="Proteomes" id="UP001597114"/>
    </source>
</evidence>
<dbReference type="Gene3D" id="3.40.630.190">
    <property type="entry name" value="LCP protein"/>
    <property type="match status" value="1"/>
</dbReference>
<dbReference type="InterPro" id="IPR004474">
    <property type="entry name" value="LytR_CpsA_psr"/>
</dbReference>
<dbReference type="RefSeq" id="WP_344723962.1">
    <property type="nucleotide sequence ID" value="NZ_BAAAUS010000024.1"/>
</dbReference>
<accession>A0ABW4F5P4</accession>
<evidence type="ECO:0000313" key="3">
    <source>
        <dbReference type="EMBL" id="MFD1521709.1"/>
    </source>
</evidence>
<sequence length="309" mass="32706">MAKSTNSRRRGGRILQFAVLGVALLSGLVIASVFLLTERIADNIVRIPAFDSPAAGVRPPDTAALTVLLIGDDTRVEPSAQGDAVLLVHLSPDRGRATIVALPDDSWVEIPGRGAGTIASAYSEDDPSPLIGAVEQLTAVHIDHVVTVDFARFGPVVDATHGIDVPRGGGHLDGAAALVYVRPQSDADLGRAERQQDVLRAVFGELASPATLTDLPAYYELLEQLSRSLRMDTTLSDGNLRSVALMAAFRRPGVMSLVAPVANRERYGTQSVAHLDPVRSAELWTALRSDATADYAALHPQDLLDAASG</sequence>
<comment type="similarity">
    <text evidence="1">Belongs to the LytR/CpsA/Psr (LCP) family.</text>
</comment>
<protein>
    <submittedName>
        <fullName evidence="3">LCP family protein</fullName>
    </submittedName>
</protein>
<reference evidence="4" key="1">
    <citation type="journal article" date="2019" name="Int. J. Syst. Evol. Microbiol.">
        <title>The Global Catalogue of Microorganisms (GCM) 10K type strain sequencing project: providing services to taxonomists for standard genome sequencing and annotation.</title>
        <authorList>
            <consortium name="The Broad Institute Genomics Platform"/>
            <consortium name="The Broad Institute Genome Sequencing Center for Infectious Disease"/>
            <person name="Wu L."/>
            <person name="Ma J."/>
        </authorList>
    </citation>
    <scope>NUCLEOTIDE SEQUENCE [LARGE SCALE GENOMIC DNA]</scope>
    <source>
        <strain evidence="4">CCM 7043</strain>
    </source>
</reference>
<gene>
    <name evidence="3" type="ORF">ACFSJD_29715</name>
</gene>
<dbReference type="NCBIfam" id="TIGR00350">
    <property type="entry name" value="lytR_cpsA_psr"/>
    <property type="match status" value="1"/>
</dbReference>
<feature type="domain" description="Cell envelope-related transcriptional attenuator" evidence="2">
    <location>
        <begin position="83"/>
        <end position="165"/>
    </location>
</feature>
<dbReference type="EMBL" id="JBHUCO010000037">
    <property type="protein sequence ID" value="MFD1521709.1"/>
    <property type="molecule type" value="Genomic_DNA"/>
</dbReference>
<dbReference type="PANTHER" id="PTHR33392">
    <property type="entry name" value="POLYISOPRENYL-TEICHOIC ACID--PEPTIDOGLYCAN TEICHOIC ACID TRANSFERASE TAGU"/>
    <property type="match status" value="1"/>
</dbReference>
<dbReference type="Pfam" id="PF03816">
    <property type="entry name" value="LytR_cpsA_psr"/>
    <property type="match status" value="1"/>
</dbReference>